<dbReference type="AlphaFoldDB" id="A0A923KV87"/>
<dbReference type="Pfam" id="PF11775">
    <property type="entry name" value="CobT_C"/>
    <property type="match status" value="1"/>
</dbReference>
<dbReference type="PANTHER" id="PTHR41248:SF1">
    <property type="entry name" value="NORD PROTEIN"/>
    <property type="match status" value="1"/>
</dbReference>
<keyword evidence="3" id="KW-1185">Reference proteome</keyword>
<gene>
    <name evidence="2" type="ORF">GH810_00145</name>
</gene>
<comment type="caution">
    <text evidence="2">The sequence shown here is derived from an EMBL/GenBank/DDBJ whole genome shotgun (WGS) entry which is preliminary data.</text>
</comment>
<evidence type="ECO:0000313" key="2">
    <source>
        <dbReference type="EMBL" id="MBC3886728.1"/>
    </source>
</evidence>
<reference evidence="2" key="1">
    <citation type="submission" date="2019-10" db="EMBL/GenBank/DDBJ databases">
        <authorList>
            <person name="Ross D.E."/>
            <person name="Gulliver D."/>
        </authorList>
    </citation>
    <scope>NUCLEOTIDE SEQUENCE</scope>
    <source>
        <strain evidence="2">DER-2019</strain>
    </source>
</reference>
<protein>
    <submittedName>
        <fullName evidence="2">Nitric oxide reductase activation-like protein</fullName>
    </submittedName>
</protein>
<feature type="domain" description="VWFA" evidence="1">
    <location>
        <begin position="399"/>
        <end position="585"/>
    </location>
</feature>
<dbReference type="SMART" id="SM00327">
    <property type="entry name" value="VWA"/>
    <property type="match status" value="1"/>
</dbReference>
<evidence type="ECO:0000313" key="3">
    <source>
        <dbReference type="Proteomes" id="UP000616595"/>
    </source>
</evidence>
<dbReference type="SUPFAM" id="SSF53300">
    <property type="entry name" value="vWA-like"/>
    <property type="match status" value="1"/>
</dbReference>
<organism evidence="2 3">
    <name type="scientific">Acetobacterium paludosum</name>
    <dbReference type="NCBI Taxonomy" id="52693"/>
    <lineage>
        <taxon>Bacteria</taxon>
        <taxon>Bacillati</taxon>
        <taxon>Bacillota</taxon>
        <taxon>Clostridia</taxon>
        <taxon>Eubacteriales</taxon>
        <taxon>Eubacteriaceae</taxon>
        <taxon>Acetobacterium</taxon>
    </lineage>
</organism>
<proteinExistence type="predicted"/>
<accession>A0A923KV87</accession>
<dbReference type="RefSeq" id="WP_148565368.1">
    <property type="nucleotide sequence ID" value="NZ_RXYA01000001.1"/>
</dbReference>
<reference evidence="2" key="2">
    <citation type="submission" date="2020-10" db="EMBL/GenBank/DDBJ databases">
        <title>Comparative genomics of the Acetobacterium genus.</title>
        <authorList>
            <person name="Marshall C."/>
            <person name="May H."/>
            <person name="Norman S."/>
        </authorList>
    </citation>
    <scope>NUCLEOTIDE SEQUENCE</scope>
    <source>
        <strain evidence="2">DER-2019</strain>
    </source>
</reference>
<dbReference type="Gene3D" id="3.40.50.410">
    <property type="entry name" value="von Willebrand factor, type A domain"/>
    <property type="match status" value="1"/>
</dbReference>
<dbReference type="InterPro" id="IPR051928">
    <property type="entry name" value="NorD/CobT"/>
</dbReference>
<dbReference type="InterPro" id="IPR002035">
    <property type="entry name" value="VWF_A"/>
</dbReference>
<dbReference type="EMBL" id="WJBD01000001">
    <property type="protein sequence ID" value="MBC3886728.1"/>
    <property type="molecule type" value="Genomic_DNA"/>
</dbReference>
<dbReference type="PANTHER" id="PTHR41248">
    <property type="entry name" value="NORD PROTEIN"/>
    <property type="match status" value="1"/>
</dbReference>
<evidence type="ECO:0000259" key="1">
    <source>
        <dbReference type="SMART" id="SM00327"/>
    </source>
</evidence>
<dbReference type="OrthoDB" id="1632179at2"/>
<name>A0A923KV87_9FIRM</name>
<dbReference type="Proteomes" id="UP000616595">
    <property type="component" value="Unassembled WGS sequence"/>
</dbReference>
<sequence length="590" mass="67912">MKDAKWIYEDYEFDNRIANLMWTVSGDYDENMDSGEKSFISENVALYHAVTAGGRRKFVDWTKVKKYVISRYRAGFDKDIVLGLISMGSDVLVEEKIIAERPGVYDIRKKAYDDIFANYYKLHTENLLEKVEHAIILEKMDKSVMLDSETSKLKKDLLGLQNREDTVDFLKGIEDIYMEYFPLFVEEDGSDRKDSKDKQNSLRGDFSDFMLEELYEDDPEESEIEASVEELADALLGESQGEMSNVNKNEGNSRVLRVQEEDLGKIYEKVAYYYGNSFLPISEVRKLQNQVCQGEHGNCRIHMTDGVLRSDSKNEFQQKYVKRQQTKNIEVFRANFKVCKRNVNKLKESMSRTLVQEEIMDAIPSDAGQLVANKLWRINRSSNHKVFVKNIDNNKGSFVVDILMDSSGSQRRNQSRVAIQSYILAQALTLVGIPNRVLGFSSFLDYTVIKRFRDYESPLSTNDNIFEYYCSGNNRDGLAIKATCEDLLKRREENKILIVLSDGRPNDIKVGKGQVNDLKEAYRGRVAISDTAKEVRFARQQGILVLGVFTGKEQDLMAEKLIYGKDFAYIKDINRFADMVIKYLKQIIAN</sequence>
<dbReference type="InterPro" id="IPR036465">
    <property type="entry name" value="vWFA_dom_sf"/>
</dbReference>
<dbReference type="InterPro" id="IPR025861">
    <property type="entry name" value="CobT_VWA_dom"/>
</dbReference>